<gene>
    <name evidence="2" type="ORF">LGLO00237_LOCUS10961</name>
</gene>
<reference evidence="2" key="1">
    <citation type="submission" date="2021-01" db="EMBL/GenBank/DDBJ databases">
        <authorList>
            <person name="Corre E."/>
            <person name="Pelletier E."/>
            <person name="Niang G."/>
            <person name="Scheremetjew M."/>
            <person name="Finn R."/>
            <person name="Kale V."/>
            <person name="Holt S."/>
            <person name="Cochrane G."/>
            <person name="Meng A."/>
            <person name="Brown T."/>
            <person name="Cohen L."/>
        </authorList>
    </citation>
    <scope>NUCLEOTIDE SEQUENCE</scope>
    <source>
        <strain evidence="2">CCCM811</strain>
    </source>
</reference>
<accession>A0A7S3YR83</accession>
<feature type="region of interest" description="Disordered" evidence="1">
    <location>
        <begin position="1"/>
        <end position="23"/>
    </location>
</feature>
<feature type="region of interest" description="Disordered" evidence="1">
    <location>
        <begin position="112"/>
        <end position="139"/>
    </location>
</feature>
<sequence length="287" mass="32254">MWPFSMGGKRSSAGESKGLRPEPTALEKAPKACVVLVCSFLEPASVCRLSMVSSKLRRHVSDAVWKDQVTRICETTYESEVAERHRLAKAGNQYMWMRSMPEITKAAMADLHVPTSPPKSSSSGESPSSPRSEREERKKELHLIGLGESSWYWKHQQQRKEARMGVGMPCMKEYYALERASDWRSRARVLCAKGRWCVVLFYDERVSASEAISQIHEATGRSTLGALWSALRIGNPLFGGNQHEGEVFWGTWAECRAVCDRLCRGLLLATVCPKHRELLVTGNKDAH</sequence>
<feature type="compositionally biased region" description="Low complexity" evidence="1">
    <location>
        <begin position="118"/>
        <end position="130"/>
    </location>
</feature>
<dbReference type="SUPFAM" id="SSF81383">
    <property type="entry name" value="F-box domain"/>
    <property type="match status" value="1"/>
</dbReference>
<dbReference type="Gene3D" id="1.20.1280.50">
    <property type="match status" value="1"/>
</dbReference>
<dbReference type="EMBL" id="HBIV01014980">
    <property type="protein sequence ID" value="CAE0659385.1"/>
    <property type="molecule type" value="Transcribed_RNA"/>
</dbReference>
<evidence type="ECO:0000313" key="2">
    <source>
        <dbReference type="EMBL" id="CAE0659385.1"/>
    </source>
</evidence>
<name>A0A7S3YR83_9EUKA</name>
<organism evidence="2">
    <name type="scientific">Lotharella globosa</name>
    <dbReference type="NCBI Taxonomy" id="91324"/>
    <lineage>
        <taxon>Eukaryota</taxon>
        <taxon>Sar</taxon>
        <taxon>Rhizaria</taxon>
        <taxon>Cercozoa</taxon>
        <taxon>Chlorarachniophyceae</taxon>
        <taxon>Lotharella</taxon>
    </lineage>
</organism>
<proteinExistence type="predicted"/>
<evidence type="ECO:0008006" key="3">
    <source>
        <dbReference type="Google" id="ProtNLM"/>
    </source>
</evidence>
<dbReference type="AlphaFoldDB" id="A0A7S3YR83"/>
<dbReference type="InterPro" id="IPR036047">
    <property type="entry name" value="F-box-like_dom_sf"/>
</dbReference>
<evidence type="ECO:0000256" key="1">
    <source>
        <dbReference type="SAM" id="MobiDB-lite"/>
    </source>
</evidence>
<protein>
    <recommendedName>
        <fullName evidence="3">F-box domain-containing protein</fullName>
    </recommendedName>
</protein>